<evidence type="ECO:0000259" key="1">
    <source>
        <dbReference type="Pfam" id="PF10099"/>
    </source>
</evidence>
<organism evidence="2 3">
    <name type="scientific">Burkholderia plantarii</name>
    <dbReference type="NCBI Taxonomy" id="41899"/>
    <lineage>
        <taxon>Bacteria</taxon>
        <taxon>Pseudomonadati</taxon>
        <taxon>Pseudomonadota</taxon>
        <taxon>Betaproteobacteria</taxon>
        <taxon>Burkholderiales</taxon>
        <taxon>Burkholderiaceae</taxon>
        <taxon>Burkholderia</taxon>
    </lineage>
</organism>
<dbReference type="GO" id="GO:0005886">
    <property type="term" value="C:plasma membrane"/>
    <property type="evidence" value="ECO:0007669"/>
    <property type="project" value="InterPro"/>
</dbReference>
<dbReference type="PANTHER" id="PTHR37461:SF1">
    <property type="entry name" value="ANTI-SIGMA-K FACTOR RSKA"/>
    <property type="match status" value="1"/>
</dbReference>
<protein>
    <recommendedName>
        <fullName evidence="1">Anti-sigma K factor RskA C-terminal domain-containing protein</fullName>
    </recommendedName>
</protein>
<proteinExistence type="predicted"/>
<accession>A0A0B6SEG6</accession>
<dbReference type="InterPro" id="IPR051474">
    <property type="entry name" value="Anti-sigma-K/W_factor"/>
</dbReference>
<gene>
    <name evidence="2" type="ORF">BGL_2c25670</name>
</gene>
<dbReference type="KEGG" id="bpla:bpln_2g25960"/>
<dbReference type="GO" id="GO:0006417">
    <property type="term" value="P:regulation of translation"/>
    <property type="evidence" value="ECO:0007669"/>
    <property type="project" value="TreeGrafter"/>
</dbReference>
<reference evidence="3" key="1">
    <citation type="submission" date="2011-03" db="EMBL/GenBank/DDBJ databases">
        <authorList>
            <person name="Voget S."/>
            <person name="Streit W.R."/>
            <person name="Jaeger K.E."/>
            <person name="Daniel R."/>
        </authorList>
    </citation>
    <scope>NUCLEOTIDE SEQUENCE [LARGE SCALE GENOMIC DNA]</scope>
    <source>
        <strain evidence="3">PG1</strain>
    </source>
</reference>
<dbReference type="InterPro" id="IPR018764">
    <property type="entry name" value="RskA_C"/>
</dbReference>
<name>A0A0B6SEG6_BURPL</name>
<dbReference type="RefSeq" id="WP_042628868.1">
    <property type="nucleotide sequence ID" value="NZ_BSTO01000006.1"/>
</dbReference>
<dbReference type="GO" id="GO:0016989">
    <property type="term" value="F:sigma factor antagonist activity"/>
    <property type="evidence" value="ECO:0007669"/>
    <property type="project" value="TreeGrafter"/>
</dbReference>
<dbReference type="EMBL" id="CP002581">
    <property type="protein sequence ID" value="AJK50621.1"/>
    <property type="molecule type" value="Genomic_DNA"/>
</dbReference>
<evidence type="ECO:0000313" key="2">
    <source>
        <dbReference type="EMBL" id="AJK50621.1"/>
    </source>
</evidence>
<dbReference type="Pfam" id="PF10099">
    <property type="entry name" value="RskA_C"/>
    <property type="match status" value="1"/>
</dbReference>
<dbReference type="HOGENOM" id="CLU_075065_2_0_4"/>
<dbReference type="KEGG" id="bgp:BGL_2c25670"/>
<evidence type="ECO:0000313" key="3">
    <source>
        <dbReference type="Proteomes" id="UP000031838"/>
    </source>
</evidence>
<feature type="domain" description="Anti-sigma K factor RskA C-terminal" evidence="1">
    <location>
        <begin position="111"/>
        <end position="244"/>
    </location>
</feature>
<keyword evidence="3" id="KW-1185">Reference proteome</keyword>
<dbReference type="PANTHER" id="PTHR37461">
    <property type="entry name" value="ANTI-SIGMA-K FACTOR RSKA"/>
    <property type="match status" value="1"/>
</dbReference>
<sequence>MNTPAHSDPELRCAEYALGVLDADARRALEQAAAADPSLAATLARWQARLAPLAEDVLPIVPSPRVWTRIRRDLGFLPARDEAAARDGQRGAGGWWNHLGFWRWLGIGASLATVALVAVTLTTARHEATAPGTQTAARPGAGYMVATIARPDGVAHWTATVDLRRARMLVVPADKPTIAANRSTELWLIPPNAKPIPLGVFAADAPAAMALPPGIVAQLSARAVLAVSVEPVGGSPTGQPTGPVIATGAMHEA</sequence>
<dbReference type="AlphaFoldDB" id="A0A0B6SEG6"/>
<reference evidence="2 3" key="2">
    <citation type="journal article" date="2016" name="Appl. Microbiol. Biotechnol.">
        <title>Mutations improving production and secretion of extracellular lipase by Burkholderia glumae PG1.</title>
        <authorList>
            <person name="Knapp A."/>
            <person name="Voget S."/>
            <person name="Gao R."/>
            <person name="Zaburannyi N."/>
            <person name="Krysciak D."/>
            <person name="Breuer M."/>
            <person name="Hauer B."/>
            <person name="Streit W.R."/>
            <person name="Muller R."/>
            <person name="Daniel R."/>
            <person name="Jaeger K.E."/>
        </authorList>
    </citation>
    <scope>NUCLEOTIDE SEQUENCE [LARGE SCALE GENOMIC DNA]</scope>
    <source>
        <strain evidence="2 3">PG1</strain>
    </source>
</reference>
<dbReference type="Proteomes" id="UP000031838">
    <property type="component" value="Chromosome 2"/>
</dbReference>
<dbReference type="OrthoDB" id="8617430at2"/>